<dbReference type="EMBL" id="CP017557">
    <property type="protein sequence ID" value="AOW06021.1"/>
    <property type="molecule type" value="Genomic_DNA"/>
</dbReference>
<dbReference type="Pfam" id="PF22958">
    <property type="entry name" value="Ltn1_1st"/>
    <property type="match status" value="1"/>
</dbReference>
<evidence type="ECO:0000256" key="13">
    <source>
        <dbReference type="ARBA" id="ARBA00022833"/>
    </source>
</evidence>
<dbReference type="InterPro" id="IPR054478">
    <property type="entry name" value="LTN1_UBC"/>
</dbReference>
<comment type="subcellular location">
    <subcellularLocation>
        <location evidence="2">Cytoplasm</location>
        <location evidence="2">Cytosol</location>
    </subcellularLocation>
</comment>
<evidence type="ECO:0000256" key="3">
    <source>
        <dbReference type="ARBA" id="ARBA00004906"/>
    </source>
</evidence>
<evidence type="ECO:0000256" key="11">
    <source>
        <dbReference type="ARBA" id="ARBA00022771"/>
    </source>
</evidence>
<dbReference type="InterPro" id="IPR013083">
    <property type="entry name" value="Znf_RING/FYVE/PHD"/>
</dbReference>
<evidence type="ECO:0000256" key="5">
    <source>
        <dbReference type="ARBA" id="ARBA00012483"/>
    </source>
</evidence>
<evidence type="ECO:0000256" key="10">
    <source>
        <dbReference type="ARBA" id="ARBA00022737"/>
    </source>
</evidence>
<keyword evidence="7" id="KW-0963">Cytoplasm</keyword>
<comment type="function">
    <text evidence="16">E3 ubiquitin-protein ligase. Component of the ribosome quality control complex (RQC), a ribosome-associated complex that mediates ubiquitination and extraction of incompletely synthesized nascent chains for proteasomal degradation.</text>
</comment>
<dbReference type="PANTHER" id="PTHR12389">
    <property type="entry name" value="ZINC FINGER PROTEIN 294"/>
    <property type="match status" value="1"/>
</dbReference>
<dbReference type="Proteomes" id="UP000182444">
    <property type="component" value="Chromosome 1E"/>
</dbReference>
<evidence type="ECO:0000259" key="17">
    <source>
        <dbReference type="PROSITE" id="PS50089"/>
    </source>
</evidence>
<dbReference type="EC" id="2.3.2.27" evidence="5 16"/>
<dbReference type="SMART" id="SM01197">
    <property type="entry name" value="FANCL_C"/>
    <property type="match status" value="1"/>
</dbReference>
<dbReference type="GO" id="GO:0043023">
    <property type="term" value="F:ribosomal large subunit binding"/>
    <property type="evidence" value="ECO:0007669"/>
    <property type="project" value="TreeGrafter"/>
</dbReference>
<evidence type="ECO:0000313" key="18">
    <source>
        <dbReference type="EMBL" id="AOW06021.1"/>
    </source>
</evidence>
<dbReference type="GO" id="GO:0061630">
    <property type="term" value="F:ubiquitin protein ligase activity"/>
    <property type="evidence" value="ECO:0007669"/>
    <property type="project" value="UniProtKB-UniRule"/>
</dbReference>
<comment type="pathway">
    <text evidence="3 16">Protein modification; protein ubiquitination.</text>
</comment>
<dbReference type="VEuPathDB" id="FungiDB:YALI0_E27049g"/>
<dbReference type="FunFam" id="3.30.40.10:FF:000038">
    <property type="entry name" value="E3 ubiquitin-protein ligase listerin"/>
    <property type="match status" value="1"/>
</dbReference>
<dbReference type="CDD" id="cd16491">
    <property type="entry name" value="RING-CH-C4HC3_LTN1"/>
    <property type="match status" value="1"/>
</dbReference>
<name>A0A1D8NK54_YARLL</name>
<dbReference type="KEGG" id="yli:2912773"/>
<dbReference type="InterPro" id="IPR001841">
    <property type="entry name" value="Znf_RING"/>
</dbReference>
<dbReference type="VEuPathDB" id="FungiDB:YALI1_E31982g"/>
<comment type="subunit">
    <text evidence="16">Component of the ribosome quality control complex (RQC).</text>
</comment>
<gene>
    <name evidence="18" type="ORF">YALI1_E31982g</name>
</gene>
<dbReference type="GO" id="GO:1990116">
    <property type="term" value="P:ribosome-associated ubiquitin-dependent protein catabolic process"/>
    <property type="evidence" value="ECO:0007669"/>
    <property type="project" value="UniProtKB-UniRule"/>
</dbReference>
<dbReference type="PROSITE" id="PS50089">
    <property type="entry name" value="ZF_RING_2"/>
    <property type="match status" value="1"/>
</dbReference>
<dbReference type="Pfam" id="PF22999">
    <property type="entry name" value="LTN1_E3_ligase_6th"/>
    <property type="match status" value="1"/>
</dbReference>
<evidence type="ECO:0000256" key="9">
    <source>
        <dbReference type="ARBA" id="ARBA00022723"/>
    </source>
</evidence>
<feature type="domain" description="RING-type" evidence="17">
    <location>
        <begin position="1236"/>
        <end position="1282"/>
    </location>
</feature>
<evidence type="ECO:0000256" key="1">
    <source>
        <dbReference type="ARBA" id="ARBA00000900"/>
    </source>
</evidence>
<comment type="catalytic activity">
    <reaction evidence="1 16">
        <text>S-ubiquitinyl-[E2 ubiquitin-conjugating enzyme]-L-cysteine + [acceptor protein]-L-lysine = [E2 ubiquitin-conjugating enzyme]-L-cysteine + N(6)-ubiquitinyl-[acceptor protein]-L-lysine.</text>
        <dbReference type="EC" id="2.3.2.27"/>
    </reaction>
</comment>
<evidence type="ECO:0000256" key="6">
    <source>
        <dbReference type="ARBA" id="ARBA00017157"/>
    </source>
</evidence>
<dbReference type="InterPro" id="IPR054477">
    <property type="entry name" value="LTN1_E3_ligase_6th"/>
</dbReference>
<dbReference type="GO" id="GO:0016567">
    <property type="term" value="P:protein ubiquitination"/>
    <property type="evidence" value="ECO:0007669"/>
    <property type="project" value="UniProtKB-UniPathway"/>
</dbReference>
<dbReference type="InterPro" id="IPR011016">
    <property type="entry name" value="Znf_RING-CH"/>
</dbReference>
<dbReference type="GeneID" id="2912773"/>
<evidence type="ECO:0000256" key="12">
    <source>
        <dbReference type="ARBA" id="ARBA00022786"/>
    </source>
</evidence>
<dbReference type="PANTHER" id="PTHR12389:SF0">
    <property type="entry name" value="E3 UBIQUITIN-PROTEIN LIGASE LISTERIN"/>
    <property type="match status" value="1"/>
</dbReference>
<evidence type="ECO:0000256" key="4">
    <source>
        <dbReference type="ARBA" id="ARBA00007997"/>
    </source>
</evidence>
<dbReference type="GO" id="GO:0072344">
    <property type="term" value="P:rescue of stalled ribosome"/>
    <property type="evidence" value="ECO:0007669"/>
    <property type="project" value="UniProtKB-UniRule"/>
</dbReference>
<proteinExistence type="inferred from homology"/>
<dbReference type="Pfam" id="PF13639">
    <property type="entry name" value="zf-RING_2"/>
    <property type="match status" value="1"/>
</dbReference>
<dbReference type="GO" id="GO:0005829">
    <property type="term" value="C:cytosol"/>
    <property type="evidence" value="ECO:0007669"/>
    <property type="project" value="UniProtKB-SubCell"/>
</dbReference>
<sequence>MAAMQSLDIAFPDPEKRGKFLKTFRKSCVTTLVEALRTETKDSLSDDRFVTKEEADAKFNRFRSSGIALLGNLLPFKQSELDEGCEDILHDDKLWNSVTSDDSALAQAVITLASKMITDDSLHETFSNTLLRKGLGSINPGCISTYTKLITKLTVTNPEIWSMAKKPLTPQLSKYLRTSKAWNEIPVLIEAINRTSLATDMDKLMADFLSGVTSDESPGAWICFFDTIAKIANTSQLGAALSQLGKLKEIIRPRGLCNATLTPTGQMYPYVSNLARACHSEFETAYNAAITRTTEKKDFLTFEKLMQLTAFLMEDEPLRPILGPGIEAIFTFPVEKATKALLYPVNKFHLLSESLQNKFIEFTMALPLHFTADNVGLLLDLAQDMARKMPAEDVDKFFAITTDNIAKVEDTETRQNLLHAFVSSHWPTTLPDSVVTLLEGTLDHSSTALLLKGSFTDEQKKALFSHFEDDLLGDPTALEDLSDGVLTRLCDGFLVDNRSILFEDVMFEPFIEKLLGKIEELEYTNKELASKLAEQCVKAGLKDYLLSSGVRDFIADLSKRVAVPWLFEACQLFLTKLQNLLQYDLSPSLTVTSKFGGAVLFEQFVGPDELAGVKPEPRLIDEALGLFGFMFTLDKIKPVDDTLVEYVTVAKKYTELNSVTTDFDFDRYAAFASMNALSNDLKTKFEDNSKLNGPAAFYYAQIVADTTVPVGTVNVRKLVQEEKYTEALIDIVSRSEEDFQQTLSYLASEIPSVSALEIEAKSGFNRLVLINCIFECSEYELDIPLQRLSMMTNTLFDWCLEAENAFELDFIPIRAEIAKLILHLEDQDVSRDLYEKFLSFVIEGLNILSSLDKDTIDGDIAEIVDGFRLQLFKILATYFNNKETNPVLAEVWKEEIDSVWEDLAGHFCTYVTSPSPLAVKVDRLLGRIAVHVPIKYFELDKLFGVVARSSPDCQFAATKLALKMIPDQQEELSINVELAKTKVASEHDDEDHNIDVTLSPELRSVVESAEPGSSRFLLAWILILDHLDASSYAIKQVYLDQLKSSDAVNDMLTCISEMVQTNPSTKNHTAFPKTLDLSVLAAHLYYRALVHLGSITRLWFADIKKRSVALAVKETTKKHFSPQLIEDEMERVEELLNKASLDDSMSVRFNKQTHEVRATYLVDEQKMEISIVIPDDYPLSAVTVEGAVRVGVRENKWRAWLLASQAIVANKNGTIVDALELFKKNISLHFSGVTECAICYSILHQDKSLPSKTCGTCKNKFHSDCLYKWFKSSNSSTCPLCRSTFSFRVGK</sequence>
<evidence type="ECO:0000256" key="15">
    <source>
        <dbReference type="PROSITE-ProRule" id="PRU00175"/>
    </source>
</evidence>
<dbReference type="GO" id="GO:0008270">
    <property type="term" value="F:zinc ion binding"/>
    <property type="evidence" value="ECO:0007669"/>
    <property type="project" value="UniProtKB-KW"/>
</dbReference>
<dbReference type="InterPro" id="IPR039795">
    <property type="entry name" value="LTN1/Rkr1"/>
</dbReference>
<dbReference type="GO" id="GO:1990112">
    <property type="term" value="C:RQC complex"/>
    <property type="evidence" value="ECO:0007669"/>
    <property type="project" value="UniProtKB-UniRule"/>
</dbReference>
<keyword evidence="11 15" id="KW-0863">Zinc-finger</keyword>
<dbReference type="InterPro" id="IPR039804">
    <property type="entry name" value="RING-CH-C4HC3_LTN1"/>
</dbReference>
<dbReference type="Pfam" id="PF23009">
    <property type="entry name" value="UBC_like"/>
    <property type="match status" value="1"/>
</dbReference>
<comment type="function">
    <text evidence="14">E3 ubiquitin-protein ligase component of the ribosome quality control complex (RQC), a ribosome-associated complex that mediates ubiquitination and extraction of incompletely synthesized nascent chains for proteasomal degradation. Mediates ubiquitination of proteins derived from mRNAs lacking stop codons (non-stop proteins) and other translation arrest products induced by poly-lysine sequences and tandem rare codons. Ubiquitination leads to CDC48 recruitment for extraction and degradation of the incomplete translation product. May indirectly play a role in chromatin function and transcription.</text>
</comment>
<evidence type="ECO:0000256" key="2">
    <source>
        <dbReference type="ARBA" id="ARBA00004514"/>
    </source>
</evidence>
<comment type="similarity">
    <text evidence="4 16">Belongs to the LTN1 family.</text>
</comment>
<dbReference type="InterPro" id="IPR054476">
    <property type="entry name" value="Ltn1_N"/>
</dbReference>
<reference evidence="18 19" key="1">
    <citation type="journal article" date="2016" name="PLoS ONE">
        <title>Sequence Assembly of Yarrowia lipolytica Strain W29/CLIB89 Shows Transposable Element Diversity.</title>
        <authorList>
            <person name="Magnan C."/>
            <person name="Yu J."/>
            <person name="Chang I."/>
            <person name="Jahn E."/>
            <person name="Kanomata Y."/>
            <person name="Wu J."/>
            <person name="Zeller M."/>
            <person name="Oakes M."/>
            <person name="Baldi P."/>
            <person name="Sandmeyer S."/>
        </authorList>
    </citation>
    <scope>NUCLEOTIDE SEQUENCE [LARGE SCALE GENOMIC DNA]</scope>
    <source>
        <strain evidence="19">CLIB89(W29)</strain>
    </source>
</reference>
<keyword evidence="9 16" id="KW-0479">Metal-binding</keyword>
<keyword evidence="12 16" id="KW-0833">Ubl conjugation pathway</keyword>
<dbReference type="Gene3D" id="3.30.40.10">
    <property type="entry name" value="Zinc/RING finger domain, C3HC4 (zinc finger)"/>
    <property type="match status" value="1"/>
</dbReference>
<evidence type="ECO:0000256" key="14">
    <source>
        <dbReference type="ARBA" id="ARBA00055150"/>
    </source>
</evidence>
<evidence type="ECO:0000313" key="19">
    <source>
        <dbReference type="Proteomes" id="UP000182444"/>
    </source>
</evidence>
<evidence type="ECO:0000256" key="16">
    <source>
        <dbReference type="RuleBase" id="RU367090"/>
    </source>
</evidence>
<dbReference type="UniPathway" id="UPA00143"/>
<evidence type="ECO:0000256" key="8">
    <source>
        <dbReference type="ARBA" id="ARBA00022679"/>
    </source>
</evidence>
<dbReference type="eggNOG" id="KOG0803">
    <property type="taxonomic scope" value="Eukaryota"/>
</dbReference>
<protein>
    <recommendedName>
        <fullName evidence="6 16">E3 ubiquitin-protein ligase listerin</fullName>
        <ecNumber evidence="5 16">2.3.2.27</ecNumber>
    </recommendedName>
    <alternativeName>
        <fullName evidence="16">RING-type E3 ubiquitin transferase listerin</fullName>
    </alternativeName>
</protein>
<keyword evidence="10" id="KW-0677">Repeat</keyword>
<dbReference type="SMART" id="SM00744">
    <property type="entry name" value="RINGv"/>
    <property type="match status" value="1"/>
</dbReference>
<keyword evidence="13 16" id="KW-0862">Zinc</keyword>
<accession>A0A1D8NK54</accession>
<evidence type="ECO:0000256" key="7">
    <source>
        <dbReference type="ARBA" id="ARBA00022490"/>
    </source>
</evidence>
<organism evidence="18 19">
    <name type="scientific">Yarrowia lipolytica</name>
    <name type="common">Candida lipolytica</name>
    <dbReference type="NCBI Taxonomy" id="4952"/>
    <lineage>
        <taxon>Eukaryota</taxon>
        <taxon>Fungi</taxon>
        <taxon>Dikarya</taxon>
        <taxon>Ascomycota</taxon>
        <taxon>Saccharomycotina</taxon>
        <taxon>Dipodascomycetes</taxon>
        <taxon>Dipodascales</taxon>
        <taxon>Dipodascales incertae sedis</taxon>
        <taxon>Yarrowia</taxon>
    </lineage>
</organism>
<keyword evidence="8 16" id="KW-0808">Transferase</keyword>
<dbReference type="RefSeq" id="XP_504450.2">
    <property type="nucleotide sequence ID" value="XM_504450.3"/>
</dbReference>
<dbReference type="SUPFAM" id="SSF57850">
    <property type="entry name" value="RING/U-box"/>
    <property type="match status" value="1"/>
</dbReference>